<organism evidence="2 3">
    <name type="scientific">Pisolithus tinctorius Marx 270</name>
    <dbReference type="NCBI Taxonomy" id="870435"/>
    <lineage>
        <taxon>Eukaryota</taxon>
        <taxon>Fungi</taxon>
        <taxon>Dikarya</taxon>
        <taxon>Basidiomycota</taxon>
        <taxon>Agaricomycotina</taxon>
        <taxon>Agaricomycetes</taxon>
        <taxon>Agaricomycetidae</taxon>
        <taxon>Boletales</taxon>
        <taxon>Sclerodermatineae</taxon>
        <taxon>Pisolithaceae</taxon>
        <taxon>Pisolithus</taxon>
    </lineage>
</organism>
<dbReference type="HOGENOM" id="CLU_1142957_0_0_1"/>
<feature type="compositionally biased region" description="Basic and acidic residues" evidence="1">
    <location>
        <begin position="83"/>
        <end position="98"/>
    </location>
</feature>
<feature type="compositionally biased region" description="Low complexity" evidence="1">
    <location>
        <begin position="130"/>
        <end position="142"/>
    </location>
</feature>
<keyword evidence="3" id="KW-1185">Reference proteome</keyword>
<name>A0A0C3P5V2_PISTI</name>
<accession>A0A0C3P5V2</accession>
<feature type="compositionally biased region" description="Polar residues" evidence="1">
    <location>
        <begin position="120"/>
        <end position="129"/>
    </location>
</feature>
<reference evidence="3" key="2">
    <citation type="submission" date="2015-01" db="EMBL/GenBank/DDBJ databases">
        <title>Evolutionary Origins and Diversification of the Mycorrhizal Mutualists.</title>
        <authorList>
            <consortium name="DOE Joint Genome Institute"/>
            <consortium name="Mycorrhizal Genomics Consortium"/>
            <person name="Kohler A."/>
            <person name="Kuo A."/>
            <person name="Nagy L.G."/>
            <person name="Floudas D."/>
            <person name="Copeland A."/>
            <person name="Barry K.W."/>
            <person name="Cichocki N."/>
            <person name="Veneault-Fourrey C."/>
            <person name="LaButti K."/>
            <person name="Lindquist E.A."/>
            <person name="Lipzen A."/>
            <person name="Lundell T."/>
            <person name="Morin E."/>
            <person name="Murat C."/>
            <person name="Riley R."/>
            <person name="Ohm R."/>
            <person name="Sun H."/>
            <person name="Tunlid A."/>
            <person name="Henrissat B."/>
            <person name="Grigoriev I.V."/>
            <person name="Hibbett D.S."/>
            <person name="Martin F."/>
        </authorList>
    </citation>
    <scope>NUCLEOTIDE SEQUENCE [LARGE SCALE GENOMIC DNA]</scope>
    <source>
        <strain evidence="3">Marx 270</strain>
    </source>
</reference>
<dbReference type="InParanoid" id="A0A0C3P5V2"/>
<reference evidence="2 3" key="1">
    <citation type="submission" date="2014-04" db="EMBL/GenBank/DDBJ databases">
        <authorList>
            <consortium name="DOE Joint Genome Institute"/>
            <person name="Kuo A."/>
            <person name="Kohler A."/>
            <person name="Costa M.D."/>
            <person name="Nagy L.G."/>
            <person name="Floudas D."/>
            <person name="Copeland A."/>
            <person name="Barry K.W."/>
            <person name="Cichocki N."/>
            <person name="Veneault-Fourrey C."/>
            <person name="LaButti K."/>
            <person name="Lindquist E.A."/>
            <person name="Lipzen A."/>
            <person name="Lundell T."/>
            <person name="Morin E."/>
            <person name="Murat C."/>
            <person name="Sun H."/>
            <person name="Tunlid A."/>
            <person name="Henrissat B."/>
            <person name="Grigoriev I.V."/>
            <person name="Hibbett D.S."/>
            <person name="Martin F."/>
            <person name="Nordberg H.P."/>
            <person name="Cantor M.N."/>
            <person name="Hua S.X."/>
        </authorList>
    </citation>
    <scope>NUCLEOTIDE SEQUENCE [LARGE SCALE GENOMIC DNA]</scope>
    <source>
        <strain evidence="2 3">Marx 270</strain>
    </source>
</reference>
<dbReference type="AlphaFoldDB" id="A0A0C3P5V2"/>
<protein>
    <submittedName>
        <fullName evidence="2">Uncharacterized protein</fullName>
    </submittedName>
</protein>
<evidence type="ECO:0000313" key="2">
    <source>
        <dbReference type="EMBL" id="KIO02881.1"/>
    </source>
</evidence>
<dbReference type="OrthoDB" id="6275295at2759"/>
<sequence length="243" mass="27053">MDAYSAQKMKTDADEAKVQEALQKMTSLVEDINRSSQDGANRGLIDKERYVIPPHLHEFQEADLPEGQRGLVISTIAQFRERAAKREREKVREVRESIPHILSSTATTPSGPKMREWGKPQQQQASTSPGGKSQQLQGKGSQAYSNPVGFVKAEDAGAATGSLSTGLKTDEELEKERREARRRDEELSFKDVSPQIDSSCFDGRQLLFSESVDMNLESELVLQLSNGQLHDRTPSRKLKNVIG</sequence>
<evidence type="ECO:0000256" key="1">
    <source>
        <dbReference type="SAM" id="MobiDB-lite"/>
    </source>
</evidence>
<proteinExistence type="predicted"/>
<feature type="region of interest" description="Disordered" evidence="1">
    <location>
        <begin position="83"/>
        <end position="194"/>
    </location>
</feature>
<feature type="compositionally biased region" description="Basic and acidic residues" evidence="1">
    <location>
        <begin position="168"/>
        <end position="189"/>
    </location>
</feature>
<gene>
    <name evidence="2" type="ORF">M404DRAFT_637412</name>
</gene>
<dbReference type="Proteomes" id="UP000054217">
    <property type="component" value="Unassembled WGS sequence"/>
</dbReference>
<evidence type="ECO:0000313" key="3">
    <source>
        <dbReference type="Proteomes" id="UP000054217"/>
    </source>
</evidence>
<dbReference type="EMBL" id="KN831979">
    <property type="protein sequence ID" value="KIO02881.1"/>
    <property type="molecule type" value="Genomic_DNA"/>
</dbReference>
<dbReference type="STRING" id="870435.A0A0C3P5V2"/>